<proteinExistence type="inferred from homology"/>
<comment type="subcellular location">
    <subcellularLocation>
        <location evidence="1">Membrane</location>
        <topology evidence="1">Multi-pass membrane protein</topology>
    </subcellularLocation>
</comment>
<keyword evidence="9 10" id="KW-0275">Fatty acid biosynthesis</keyword>
<evidence type="ECO:0000256" key="7">
    <source>
        <dbReference type="ARBA" id="ARBA00023098"/>
    </source>
</evidence>
<dbReference type="PANTHER" id="PTHR11157:SF69">
    <property type="entry name" value="ELONGATION OF VERY LONG CHAIN FATTY ACIDS PROTEIN 7"/>
    <property type="match status" value="1"/>
</dbReference>
<dbReference type="EMBL" id="GL451065">
    <property type="protein sequence ID" value="EFN80156.1"/>
    <property type="molecule type" value="Genomic_DNA"/>
</dbReference>
<dbReference type="InterPro" id="IPR002076">
    <property type="entry name" value="ELO_fam"/>
</dbReference>
<evidence type="ECO:0000256" key="4">
    <source>
        <dbReference type="ARBA" id="ARBA00022692"/>
    </source>
</evidence>
<evidence type="ECO:0000313" key="12">
    <source>
        <dbReference type="Proteomes" id="UP000008237"/>
    </source>
</evidence>
<accession>E2BVX4</accession>
<dbReference type="InParanoid" id="E2BVX4"/>
<dbReference type="PANTHER" id="PTHR11157">
    <property type="entry name" value="FATTY ACID ACYL TRANSFERASE-RELATED"/>
    <property type="match status" value="1"/>
</dbReference>
<comment type="caution">
    <text evidence="10">Lacks conserved residue(s) required for the propagation of feature annotation.</text>
</comment>
<protein>
    <recommendedName>
        <fullName evidence="10">Elongation of very long chain fatty acids protein</fullName>
        <ecNumber evidence="10">2.3.1.199</ecNumber>
    </recommendedName>
    <alternativeName>
        <fullName evidence="10">Very-long-chain 3-oxoacyl-CoA synthase</fullName>
    </alternativeName>
</protein>
<evidence type="ECO:0000256" key="10">
    <source>
        <dbReference type="RuleBase" id="RU361115"/>
    </source>
</evidence>
<dbReference type="AlphaFoldDB" id="E2BVX4"/>
<organism evidence="12">
    <name type="scientific">Harpegnathos saltator</name>
    <name type="common">Jerdon's jumping ant</name>
    <dbReference type="NCBI Taxonomy" id="610380"/>
    <lineage>
        <taxon>Eukaryota</taxon>
        <taxon>Metazoa</taxon>
        <taxon>Ecdysozoa</taxon>
        <taxon>Arthropoda</taxon>
        <taxon>Hexapoda</taxon>
        <taxon>Insecta</taxon>
        <taxon>Pterygota</taxon>
        <taxon>Neoptera</taxon>
        <taxon>Endopterygota</taxon>
        <taxon>Hymenoptera</taxon>
        <taxon>Apocrita</taxon>
        <taxon>Aculeata</taxon>
        <taxon>Formicoidea</taxon>
        <taxon>Formicidae</taxon>
        <taxon>Ponerinae</taxon>
        <taxon>Ponerini</taxon>
        <taxon>Harpegnathos</taxon>
    </lineage>
</organism>
<dbReference type="EC" id="2.3.1.199" evidence="10"/>
<dbReference type="OrthoDB" id="434092at2759"/>
<dbReference type="GO" id="GO:0009922">
    <property type="term" value="F:fatty acid elongase activity"/>
    <property type="evidence" value="ECO:0007669"/>
    <property type="project" value="UniProtKB-EC"/>
</dbReference>
<keyword evidence="8 10" id="KW-0472">Membrane</keyword>
<keyword evidence="3 10" id="KW-0808">Transferase</keyword>
<keyword evidence="5 10" id="KW-0276">Fatty acid metabolism</keyword>
<dbReference type="Proteomes" id="UP000008237">
    <property type="component" value="Unassembled WGS sequence"/>
</dbReference>
<name>E2BVX4_HARSA</name>
<evidence type="ECO:0000256" key="5">
    <source>
        <dbReference type="ARBA" id="ARBA00022832"/>
    </source>
</evidence>
<feature type="transmembrane region" description="Helical" evidence="10">
    <location>
        <begin position="18"/>
        <end position="37"/>
    </location>
</feature>
<dbReference type="GO" id="GO:0034625">
    <property type="term" value="P:fatty acid elongation, monounsaturated fatty acid"/>
    <property type="evidence" value="ECO:0007669"/>
    <property type="project" value="TreeGrafter"/>
</dbReference>
<reference evidence="11 12" key="1">
    <citation type="journal article" date="2010" name="Science">
        <title>Genomic comparison of the ants Camponotus floridanus and Harpegnathos saltator.</title>
        <authorList>
            <person name="Bonasio R."/>
            <person name="Zhang G."/>
            <person name="Ye C."/>
            <person name="Mutti N.S."/>
            <person name="Fang X."/>
            <person name="Qin N."/>
            <person name="Donahue G."/>
            <person name="Yang P."/>
            <person name="Li Q."/>
            <person name="Li C."/>
            <person name="Zhang P."/>
            <person name="Huang Z."/>
            <person name="Berger S.L."/>
            <person name="Reinberg D."/>
            <person name="Wang J."/>
            <person name="Liebig J."/>
        </authorList>
    </citation>
    <scope>NUCLEOTIDE SEQUENCE [LARGE SCALE GENOMIC DNA]</scope>
    <source>
        <strain evidence="11 12">R22 G/1</strain>
    </source>
</reference>
<comment type="similarity">
    <text evidence="10">Belongs to the ELO family.</text>
</comment>
<dbReference type="GO" id="GO:0030148">
    <property type="term" value="P:sphingolipid biosynthetic process"/>
    <property type="evidence" value="ECO:0007669"/>
    <property type="project" value="TreeGrafter"/>
</dbReference>
<dbReference type="GO" id="GO:0005789">
    <property type="term" value="C:endoplasmic reticulum membrane"/>
    <property type="evidence" value="ECO:0007669"/>
    <property type="project" value="TreeGrafter"/>
</dbReference>
<evidence type="ECO:0000256" key="9">
    <source>
        <dbReference type="ARBA" id="ARBA00023160"/>
    </source>
</evidence>
<dbReference type="GO" id="GO:0042761">
    <property type="term" value="P:very long-chain fatty acid biosynthetic process"/>
    <property type="evidence" value="ECO:0007669"/>
    <property type="project" value="TreeGrafter"/>
</dbReference>
<evidence type="ECO:0000256" key="8">
    <source>
        <dbReference type="ARBA" id="ARBA00023136"/>
    </source>
</evidence>
<dbReference type="GO" id="GO:0034626">
    <property type="term" value="P:fatty acid elongation, polyunsaturated fatty acid"/>
    <property type="evidence" value="ECO:0007669"/>
    <property type="project" value="TreeGrafter"/>
</dbReference>
<dbReference type="OMA" id="ICGGHAT"/>
<comment type="catalytic activity">
    <reaction evidence="10">
        <text>a very-long-chain acyl-CoA + malonyl-CoA + H(+) = a very-long-chain 3-oxoacyl-CoA + CO2 + CoA</text>
        <dbReference type="Rhea" id="RHEA:32727"/>
        <dbReference type="ChEBI" id="CHEBI:15378"/>
        <dbReference type="ChEBI" id="CHEBI:16526"/>
        <dbReference type="ChEBI" id="CHEBI:57287"/>
        <dbReference type="ChEBI" id="CHEBI:57384"/>
        <dbReference type="ChEBI" id="CHEBI:90725"/>
        <dbReference type="ChEBI" id="CHEBI:90736"/>
        <dbReference type="EC" id="2.3.1.199"/>
    </reaction>
</comment>
<sequence length="69" mass="8163">MVIILWIAVKYPGGHSTFIGVFNIFVHSIMYTHYLLSSMKIDTKSWKKHITQLQMLQFFILAYPIFQLL</sequence>
<evidence type="ECO:0000256" key="1">
    <source>
        <dbReference type="ARBA" id="ARBA00004141"/>
    </source>
</evidence>
<dbReference type="GO" id="GO:0019367">
    <property type="term" value="P:fatty acid elongation, saturated fatty acid"/>
    <property type="evidence" value="ECO:0007669"/>
    <property type="project" value="TreeGrafter"/>
</dbReference>
<dbReference type="Pfam" id="PF01151">
    <property type="entry name" value="ELO"/>
    <property type="match status" value="1"/>
</dbReference>
<evidence type="ECO:0000256" key="3">
    <source>
        <dbReference type="ARBA" id="ARBA00022679"/>
    </source>
</evidence>
<evidence type="ECO:0000256" key="6">
    <source>
        <dbReference type="ARBA" id="ARBA00022989"/>
    </source>
</evidence>
<keyword evidence="6 10" id="KW-1133">Transmembrane helix</keyword>
<keyword evidence="12" id="KW-1185">Reference proteome</keyword>
<gene>
    <name evidence="11" type="ORF">EAI_12193</name>
</gene>
<keyword evidence="7 10" id="KW-0443">Lipid metabolism</keyword>
<keyword evidence="2 10" id="KW-0444">Lipid biosynthesis</keyword>
<evidence type="ECO:0000313" key="11">
    <source>
        <dbReference type="EMBL" id="EFN80156.1"/>
    </source>
</evidence>
<keyword evidence="4 10" id="KW-0812">Transmembrane</keyword>
<evidence type="ECO:0000256" key="2">
    <source>
        <dbReference type="ARBA" id="ARBA00022516"/>
    </source>
</evidence>